<dbReference type="GO" id="GO:0005789">
    <property type="term" value="C:endoplasmic reticulum membrane"/>
    <property type="evidence" value="ECO:0007669"/>
    <property type="project" value="InterPro"/>
</dbReference>
<evidence type="ECO:0000256" key="2">
    <source>
        <dbReference type="SAM" id="Coils"/>
    </source>
</evidence>
<dbReference type="InterPro" id="IPR013783">
    <property type="entry name" value="Ig-like_fold"/>
</dbReference>
<keyword evidence="2" id="KW-0175">Coiled coil</keyword>
<feature type="coiled-coil region" evidence="2">
    <location>
        <begin position="156"/>
        <end position="218"/>
    </location>
</feature>
<dbReference type="GO" id="GO:0005886">
    <property type="term" value="C:plasma membrane"/>
    <property type="evidence" value="ECO:0007669"/>
    <property type="project" value="TreeGrafter"/>
</dbReference>
<proteinExistence type="inferred from homology"/>
<feature type="domain" description="MSP" evidence="4">
    <location>
        <begin position="5"/>
        <end position="123"/>
    </location>
</feature>
<keyword evidence="6" id="KW-1185">Reference proteome</keyword>
<evidence type="ECO:0000256" key="3">
    <source>
        <dbReference type="SAM" id="Phobius"/>
    </source>
</evidence>
<dbReference type="SUPFAM" id="SSF49354">
    <property type="entry name" value="PapD-like"/>
    <property type="match status" value="1"/>
</dbReference>
<sequence>MDLKLLEIQPRELRFKFELLKESSCLVHLMNNTDHLVAFKVKTTSPRRYSVEPSIGAIEPKSICNLTVIMHAPVVLPPNMQSRDKFLIQSIALPKGTADIDPDMFTKDSGRQMEEIKLRVVFISPLPSPELISNCGAQKQEVTHQLGKDFEQSKSTKNAHKEIEELNRRHAELQNKLREKEVTIVRLRGDRSTALADRQKLKQELASLKRENNGLADANISFPFQFVCLVALVGMVLGYLFHSNDRYLL</sequence>
<evidence type="ECO:0000256" key="1">
    <source>
        <dbReference type="ARBA" id="ARBA00008932"/>
    </source>
</evidence>
<dbReference type="Proteomes" id="UP001417504">
    <property type="component" value="Unassembled WGS sequence"/>
</dbReference>
<keyword evidence="3" id="KW-0812">Transmembrane</keyword>
<dbReference type="InterPro" id="IPR008962">
    <property type="entry name" value="PapD-like_sf"/>
</dbReference>
<dbReference type="Gene3D" id="2.60.40.10">
    <property type="entry name" value="Immunoglobulins"/>
    <property type="match status" value="1"/>
</dbReference>
<accession>A0AAP0K6E0</accession>
<organism evidence="5 6">
    <name type="scientific">Stephania japonica</name>
    <dbReference type="NCBI Taxonomy" id="461633"/>
    <lineage>
        <taxon>Eukaryota</taxon>
        <taxon>Viridiplantae</taxon>
        <taxon>Streptophyta</taxon>
        <taxon>Embryophyta</taxon>
        <taxon>Tracheophyta</taxon>
        <taxon>Spermatophyta</taxon>
        <taxon>Magnoliopsida</taxon>
        <taxon>Ranunculales</taxon>
        <taxon>Menispermaceae</taxon>
        <taxon>Menispermoideae</taxon>
        <taxon>Cissampelideae</taxon>
        <taxon>Stephania</taxon>
    </lineage>
</organism>
<name>A0AAP0K6E0_9MAGN</name>
<keyword evidence="3" id="KW-0472">Membrane</keyword>
<dbReference type="AlphaFoldDB" id="A0AAP0K6E0"/>
<comment type="caution">
    <text evidence="5">The sequence shown here is derived from an EMBL/GenBank/DDBJ whole genome shotgun (WGS) entry which is preliminary data.</text>
</comment>
<dbReference type="InterPro" id="IPR016763">
    <property type="entry name" value="VAP"/>
</dbReference>
<keyword evidence="3" id="KW-1133">Transmembrane helix</keyword>
<gene>
    <name evidence="5" type="ORF">Sjap_006736</name>
</gene>
<dbReference type="PANTHER" id="PTHR10809">
    <property type="entry name" value="VESICLE-ASSOCIATED MEMBRANE PROTEIN-ASSOCIATED PROTEIN"/>
    <property type="match status" value="1"/>
</dbReference>
<dbReference type="PANTHER" id="PTHR10809:SF148">
    <property type="entry name" value="OS01G0936800 PROTEIN"/>
    <property type="match status" value="1"/>
</dbReference>
<dbReference type="InterPro" id="IPR000535">
    <property type="entry name" value="MSP_dom"/>
</dbReference>
<reference evidence="5 6" key="1">
    <citation type="submission" date="2024-01" db="EMBL/GenBank/DDBJ databases">
        <title>Genome assemblies of Stephania.</title>
        <authorList>
            <person name="Yang L."/>
        </authorList>
    </citation>
    <scope>NUCLEOTIDE SEQUENCE [LARGE SCALE GENOMIC DNA]</scope>
    <source>
        <strain evidence="5">QJT</strain>
        <tissue evidence="5">Leaf</tissue>
    </source>
</reference>
<dbReference type="GO" id="GO:0061817">
    <property type="term" value="P:endoplasmic reticulum-plasma membrane tethering"/>
    <property type="evidence" value="ECO:0007669"/>
    <property type="project" value="TreeGrafter"/>
</dbReference>
<dbReference type="FunFam" id="2.60.40.10:FF:000813">
    <property type="entry name" value="Vesicle-associated protein 1-1"/>
    <property type="match status" value="1"/>
</dbReference>
<feature type="transmembrane region" description="Helical" evidence="3">
    <location>
        <begin position="222"/>
        <end position="241"/>
    </location>
</feature>
<evidence type="ECO:0000313" key="5">
    <source>
        <dbReference type="EMBL" id="KAK9146833.1"/>
    </source>
</evidence>
<dbReference type="GO" id="GO:0090158">
    <property type="term" value="P:endoplasmic reticulum membrane organization"/>
    <property type="evidence" value="ECO:0007669"/>
    <property type="project" value="TreeGrafter"/>
</dbReference>
<evidence type="ECO:0000259" key="4">
    <source>
        <dbReference type="PROSITE" id="PS50202"/>
    </source>
</evidence>
<dbReference type="EMBL" id="JBBNAE010000002">
    <property type="protein sequence ID" value="KAK9146833.1"/>
    <property type="molecule type" value="Genomic_DNA"/>
</dbReference>
<protein>
    <recommendedName>
        <fullName evidence="4">MSP domain-containing protein</fullName>
    </recommendedName>
</protein>
<comment type="similarity">
    <text evidence="1">Belongs to the VAMP-associated protein (VAP) (TC 9.B.17) family.</text>
</comment>
<evidence type="ECO:0000313" key="6">
    <source>
        <dbReference type="Proteomes" id="UP001417504"/>
    </source>
</evidence>
<dbReference type="Pfam" id="PF00635">
    <property type="entry name" value="Motile_Sperm"/>
    <property type="match status" value="1"/>
</dbReference>
<dbReference type="PROSITE" id="PS50202">
    <property type="entry name" value="MSP"/>
    <property type="match status" value="1"/>
</dbReference>
<dbReference type="PIRSF" id="PIRSF019693">
    <property type="entry name" value="VAMP-associated"/>
    <property type="match status" value="1"/>
</dbReference>